<reference evidence="1" key="1">
    <citation type="submission" date="2021-05" db="EMBL/GenBank/DDBJ databases">
        <authorList>
            <person name="Pietrasiak N."/>
            <person name="Ward R."/>
            <person name="Stajich J.E."/>
            <person name="Kurbessoian T."/>
        </authorList>
    </citation>
    <scope>NUCLEOTIDE SEQUENCE</scope>
    <source>
        <strain evidence="1">CPER-KK1</strain>
    </source>
</reference>
<sequence length="87" mass="10309">MDWSNSLEQYLRQLSELQRGIFTSWASMMPNMQSSNMPNARDTFDKTLKFQEQVVTSSLEFQALFSRLSIEAQKQLWESYFNTLRKS</sequence>
<comment type="caution">
    <text evidence="1">The sequence shown here is derived from an EMBL/GenBank/DDBJ whole genome shotgun (WGS) entry which is preliminary data.</text>
</comment>
<protein>
    <recommendedName>
        <fullName evidence="3">Poly(3-hydroxyalkanoate) polymerase subunit PhaE</fullName>
    </recommendedName>
</protein>
<dbReference type="Proteomes" id="UP000753908">
    <property type="component" value="Unassembled WGS sequence"/>
</dbReference>
<dbReference type="EMBL" id="JAHHIF010000009">
    <property type="protein sequence ID" value="MBW4544454.1"/>
    <property type="molecule type" value="Genomic_DNA"/>
</dbReference>
<gene>
    <name evidence="1" type="ORF">KME25_08430</name>
</gene>
<evidence type="ECO:0000313" key="2">
    <source>
        <dbReference type="Proteomes" id="UP000753908"/>
    </source>
</evidence>
<proteinExistence type="predicted"/>
<reference evidence="1" key="2">
    <citation type="journal article" date="2022" name="Microbiol. Resour. Announc.">
        <title>Metagenome Sequencing to Explore Phylogenomics of Terrestrial Cyanobacteria.</title>
        <authorList>
            <person name="Ward R.D."/>
            <person name="Stajich J.E."/>
            <person name="Johansen J.R."/>
            <person name="Huntemann M."/>
            <person name="Clum A."/>
            <person name="Foster B."/>
            <person name="Foster B."/>
            <person name="Roux S."/>
            <person name="Palaniappan K."/>
            <person name="Varghese N."/>
            <person name="Mukherjee S."/>
            <person name="Reddy T.B.K."/>
            <person name="Daum C."/>
            <person name="Copeland A."/>
            <person name="Chen I.A."/>
            <person name="Ivanova N.N."/>
            <person name="Kyrpides N.C."/>
            <person name="Shapiro N."/>
            <person name="Eloe-Fadrosh E.A."/>
            <person name="Pietrasiak N."/>
        </authorList>
    </citation>
    <scope>NUCLEOTIDE SEQUENCE</scope>
    <source>
        <strain evidence="1">CPER-KK1</strain>
    </source>
</reference>
<evidence type="ECO:0008006" key="3">
    <source>
        <dbReference type="Google" id="ProtNLM"/>
    </source>
</evidence>
<name>A0A951U922_9CYAN</name>
<dbReference type="AlphaFoldDB" id="A0A951U922"/>
<accession>A0A951U922</accession>
<organism evidence="1 2">
    <name type="scientific">Symplocastrum torsivum CPER-KK1</name>
    <dbReference type="NCBI Taxonomy" id="450513"/>
    <lineage>
        <taxon>Bacteria</taxon>
        <taxon>Bacillati</taxon>
        <taxon>Cyanobacteriota</taxon>
        <taxon>Cyanophyceae</taxon>
        <taxon>Oscillatoriophycideae</taxon>
        <taxon>Oscillatoriales</taxon>
        <taxon>Microcoleaceae</taxon>
        <taxon>Symplocastrum</taxon>
    </lineage>
</organism>
<evidence type="ECO:0000313" key="1">
    <source>
        <dbReference type="EMBL" id="MBW4544454.1"/>
    </source>
</evidence>